<name>A0A8S0TLF4_OLEEU</name>
<organism evidence="2 3">
    <name type="scientific">Olea europaea subsp. europaea</name>
    <dbReference type="NCBI Taxonomy" id="158383"/>
    <lineage>
        <taxon>Eukaryota</taxon>
        <taxon>Viridiplantae</taxon>
        <taxon>Streptophyta</taxon>
        <taxon>Embryophyta</taxon>
        <taxon>Tracheophyta</taxon>
        <taxon>Spermatophyta</taxon>
        <taxon>Magnoliopsida</taxon>
        <taxon>eudicotyledons</taxon>
        <taxon>Gunneridae</taxon>
        <taxon>Pentapetalae</taxon>
        <taxon>asterids</taxon>
        <taxon>lamiids</taxon>
        <taxon>Lamiales</taxon>
        <taxon>Oleaceae</taxon>
        <taxon>Oleeae</taxon>
        <taxon>Olea</taxon>
    </lineage>
</organism>
<dbReference type="Gramene" id="OE9A025718T1">
    <property type="protein sequence ID" value="OE9A025718C1"/>
    <property type="gene ID" value="OE9A025718"/>
</dbReference>
<accession>A0A8S0TLF4</accession>
<gene>
    <name evidence="2" type="ORF">OLEA9_A025718</name>
</gene>
<feature type="compositionally biased region" description="Acidic residues" evidence="1">
    <location>
        <begin position="97"/>
        <end position="107"/>
    </location>
</feature>
<feature type="region of interest" description="Disordered" evidence="1">
    <location>
        <begin position="1"/>
        <end position="20"/>
    </location>
</feature>
<proteinExistence type="predicted"/>
<evidence type="ECO:0000256" key="1">
    <source>
        <dbReference type="SAM" id="MobiDB-lite"/>
    </source>
</evidence>
<reference evidence="2 3" key="1">
    <citation type="submission" date="2019-12" db="EMBL/GenBank/DDBJ databases">
        <authorList>
            <person name="Alioto T."/>
            <person name="Alioto T."/>
            <person name="Gomez Garrido J."/>
        </authorList>
    </citation>
    <scope>NUCLEOTIDE SEQUENCE [LARGE SCALE GENOMIC DNA]</scope>
</reference>
<protein>
    <submittedName>
        <fullName evidence="2">Uncharacterized protein</fullName>
    </submittedName>
</protein>
<keyword evidence="3" id="KW-1185">Reference proteome</keyword>
<dbReference type="AlphaFoldDB" id="A0A8S0TLF4"/>
<sequence length="113" mass="12944">MRWLAEERKKKPMSSGSTTYKNQWDKLTCLSKLNPLPPLEKKEDHKASLTSKAFFLSAQMDMRRLQKINREFERKATKAEAKVMEEFIPAEPATLAEEGEPSEELGNEADQAT</sequence>
<feature type="region of interest" description="Disordered" evidence="1">
    <location>
        <begin position="90"/>
        <end position="113"/>
    </location>
</feature>
<comment type="caution">
    <text evidence="2">The sequence shown here is derived from an EMBL/GenBank/DDBJ whole genome shotgun (WGS) entry which is preliminary data.</text>
</comment>
<dbReference type="Proteomes" id="UP000594638">
    <property type="component" value="Unassembled WGS sequence"/>
</dbReference>
<evidence type="ECO:0000313" key="3">
    <source>
        <dbReference type="Proteomes" id="UP000594638"/>
    </source>
</evidence>
<dbReference type="EMBL" id="CACTIH010007264">
    <property type="protein sequence ID" value="CAA3006790.1"/>
    <property type="molecule type" value="Genomic_DNA"/>
</dbReference>
<evidence type="ECO:0000313" key="2">
    <source>
        <dbReference type="EMBL" id="CAA3006790.1"/>
    </source>
</evidence>